<name>A0A8T1WSU7_9STRA</name>
<evidence type="ECO:0000259" key="1">
    <source>
        <dbReference type="Pfam" id="PF13091"/>
    </source>
</evidence>
<dbReference type="AlphaFoldDB" id="A0A8T1WSU7"/>
<accession>A0A8T1WSU7</accession>
<reference evidence="2" key="1">
    <citation type="submission" date="2021-02" db="EMBL/GenBank/DDBJ databases">
        <authorList>
            <person name="Palmer J.M."/>
        </authorList>
    </citation>
    <scope>NUCLEOTIDE SEQUENCE</scope>
    <source>
        <strain evidence="2">SCRP23</strain>
    </source>
</reference>
<dbReference type="EMBL" id="JAGDFL010000124">
    <property type="protein sequence ID" value="KAG7397162.1"/>
    <property type="molecule type" value="Genomic_DNA"/>
</dbReference>
<evidence type="ECO:0000313" key="2">
    <source>
        <dbReference type="EMBL" id="KAG7397162.1"/>
    </source>
</evidence>
<evidence type="ECO:0000313" key="3">
    <source>
        <dbReference type="Proteomes" id="UP000693981"/>
    </source>
</evidence>
<comment type="caution">
    <text evidence="2">The sequence shown here is derived from an EMBL/GenBank/DDBJ whole genome shotgun (WGS) entry which is preliminary data.</text>
</comment>
<sequence>MTRGKTLLPEEAQHLLALLRKHQRLNKKWGRLVPDFKTVVRVSHRSVKLLRRVWNTCADSSPLPPPKTPGLQRQPENTPEALVGKLLCLTPEQRDNIAHAWKAVHMTRSTFKVLLLKAIELLRQLPQTQFYTGDLAQQIRMLDHIGAPQPGETICIAEYASTLHVFSKALIERKNVRVEVYIRVDLRWCRSNEGALKVIRNLQAAGIDVKHLRGKRMHFKLVIVGMAYAAGGSANLSKGAFTSNADYVTEVLGYSEAVTSARVICDEQYNGKKAKVARENEVIAALAYLASKRDTLEAEKAAGQKH</sequence>
<organism evidence="2 3">
    <name type="scientific">Phytophthora boehmeriae</name>
    <dbReference type="NCBI Taxonomy" id="109152"/>
    <lineage>
        <taxon>Eukaryota</taxon>
        <taxon>Sar</taxon>
        <taxon>Stramenopiles</taxon>
        <taxon>Oomycota</taxon>
        <taxon>Peronosporomycetes</taxon>
        <taxon>Peronosporales</taxon>
        <taxon>Peronosporaceae</taxon>
        <taxon>Phytophthora</taxon>
    </lineage>
</organism>
<keyword evidence="3" id="KW-1185">Reference proteome</keyword>
<gene>
    <name evidence="2" type="ORF">PHYBOEH_001211</name>
</gene>
<dbReference type="Proteomes" id="UP000693981">
    <property type="component" value="Unassembled WGS sequence"/>
</dbReference>
<dbReference type="Pfam" id="PF13091">
    <property type="entry name" value="PLDc_2"/>
    <property type="match status" value="1"/>
</dbReference>
<dbReference type="InterPro" id="IPR025202">
    <property type="entry name" value="PLD-like_dom"/>
</dbReference>
<proteinExistence type="predicted"/>
<feature type="domain" description="Phospholipase D-like" evidence="1">
    <location>
        <begin position="152"/>
        <end position="250"/>
    </location>
</feature>
<protein>
    <recommendedName>
        <fullName evidence="1">Phospholipase D-like domain-containing protein</fullName>
    </recommendedName>
</protein>